<dbReference type="Proteomes" id="UP001056120">
    <property type="component" value="Linkage Group LG26"/>
</dbReference>
<keyword evidence="2" id="KW-1185">Reference proteome</keyword>
<reference evidence="1 2" key="2">
    <citation type="journal article" date="2022" name="Mol. Ecol. Resour.">
        <title>The genomes of chicory, endive, great burdock and yacon provide insights into Asteraceae paleo-polyploidization history and plant inulin production.</title>
        <authorList>
            <person name="Fan W."/>
            <person name="Wang S."/>
            <person name="Wang H."/>
            <person name="Wang A."/>
            <person name="Jiang F."/>
            <person name="Liu H."/>
            <person name="Zhao H."/>
            <person name="Xu D."/>
            <person name="Zhang Y."/>
        </authorList>
    </citation>
    <scope>NUCLEOTIDE SEQUENCE [LARGE SCALE GENOMIC DNA]</scope>
    <source>
        <strain evidence="2">cv. Yunnan</strain>
        <tissue evidence="1">Leaves</tissue>
    </source>
</reference>
<reference evidence="2" key="1">
    <citation type="journal article" date="2022" name="Mol. Ecol. Resour.">
        <title>The genomes of chicory, endive, great burdock and yacon provide insights into Asteraceae palaeo-polyploidization history and plant inulin production.</title>
        <authorList>
            <person name="Fan W."/>
            <person name="Wang S."/>
            <person name="Wang H."/>
            <person name="Wang A."/>
            <person name="Jiang F."/>
            <person name="Liu H."/>
            <person name="Zhao H."/>
            <person name="Xu D."/>
            <person name="Zhang Y."/>
        </authorList>
    </citation>
    <scope>NUCLEOTIDE SEQUENCE [LARGE SCALE GENOMIC DNA]</scope>
    <source>
        <strain evidence="2">cv. Yunnan</strain>
    </source>
</reference>
<protein>
    <submittedName>
        <fullName evidence="1">Uncharacterized protein</fullName>
    </submittedName>
</protein>
<dbReference type="EMBL" id="CM042043">
    <property type="protein sequence ID" value="KAI3694809.1"/>
    <property type="molecule type" value="Genomic_DNA"/>
</dbReference>
<sequence>MIQRPFNGGNNGEGELFPQQSESNSQFETTNWRSRNLEVNMNSTKSTSLRPASQRPPSSNVPVNRGTTHIFYKTRMCQKFLDGNCRNGDGCTFAHGPNDLREPAPNWQELVKDNRGGNVGGNWNDDQKIIHRMRICRKFYNGDECPYGEKCNFLHESPAKFKVEAVMDIGRPRETSVINIQPVVDHGQSQTDVGHDYITTVKTDQDASRVSVKTNFWKTQICGKWETTGQCIFADKCHFAHGLAELHTPAGRVEGDRHPYAGGSVAANMVYGPKTEPLATASAAAVPVVQQGVGKGFLKLAHKKLNRIYGDWIDDEEDDLS</sequence>
<evidence type="ECO:0000313" key="2">
    <source>
        <dbReference type="Proteomes" id="UP001056120"/>
    </source>
</evidence>
<gene>
    <name evidence="1" type="ORF">L1987_77790</name>
</gene>
<organism evidence="1 2">
    <name type="scientific">Smallanthus sonchifolius</name>
    <dbReference type="NCBI Taxonomy" id="185202"/>
    <lineage>
        <taxon>Eukaryota</taxon>
        <taxon>Viridiplantae</taxon>
        <taxon>Streptophyta</taxon>
        <taxon>Embryophyta</taxon>
        <taxon>Tracheophyta</taxon>
        <taxon>Spermatophyta</taxon>
        <taxon>Magnoliopsida</taxon>
        <taxon>eudicotyledons</taxon>
        <taxon>Gunneridae</taxon>
        <taxon>Pentapetalae</taxon>
        <taxon>asterids</taxon>
        <taxon>campanulids</taxon>
        <taxon>Asterales</taxon>
        <taxon>Asteraceae</taxon>
        <taxon>Asteroideae</taxon>
        <taxon>Heliantheae alliance</taxon>
        <taxon>Millerieae</taxon>
        <taxon>Smallanthus</taxon>
    </lineage>
</organism>
<proteinExistence type="predicted"/>
<comment type="caution">
    <text evidence="1">The sequence shown here is derived from an EMBL/GenBank/DDBJ whole genome shotgun (WGS) entry which is preliminary data.</text>
</comment>
<accession>A0ACB8ZBY3</accession>
<name>A0ACB8ZBY3_9ASTR</name>
<evidence type="ECO:0000313" key="1">
    <source>
        <dbReference type="EMBL" id="KAI3694809.1"/>
    </source>
</evidence>